<evidence type="ECO:0000313" key="2">
    <source>
        <dbReference type="EMBL" id="CAD8205800.1"/>
    </source>
</evidence>
<gene>
    <name evidence="2" type="ORF">PPENT_87.1.T1420004</name>
</gene>
<keyword evidence="1" id="KW-0732">Signal</keyword>
<feature type="signal peptide" evidence="1">
    <location>
        <begin position="1"/>
        <end position="25"/>
    </location>
</feature>
<dbReference type="EMBL" id="CAJJDO010000142">
    <property type="protein sequence ID" value="CAD8205800.1"/>
    <property type="molecule type" value="Genomic_DNA"/>
</dbReference>
<dbReference type="Pfam" id="PF01508">
    <property type="entry name" value="Paramecium_SA"/>
    <property type="match status" value="2"/>
</dbReference>
<reference evidence="2" key="1">
    <citation type="submission" date="2021-01" db="EMBL/GenBank/DDBJ databases">
        <authorList>
            <consortium name="Genoscope - CEA"/>
            <person name="William W."/>
        </authorList>
    </citation>
    <scope>NUCLEOTIDE SEQUENCE</scope>
</reference>
<organism evidence="2 3">
    <name type="scientific">Paramecium pentaurelia</name>
    <dbReference type="NCBI Taxonomy" id="43138"/>
    <lineage>
        <taxon>Eukaryota</taxon>
        <taxon>Sar</taxon>
        <taxon>Alveolata</taxon>
        <taxon>Ciliophora</taxon>
        <taxon>Intramacronucleata</taxon>
        <taxon>Oligohymenophorea</taxon>
        <taxon>Peniculida</taxon>
        <taxon>Parameciidae</taxon>
        <taxon>Paramecium</taxon>
    </lineage>
</organism>
<name>A0A8S1XX24_9CILI</name>
<feature type="chain" id="PRO_5035921441" evidence="1">
    <location>
        <begin position="26"/>
        <end position="885"/>
    </location>
</feature>
<proteinExistence type="predicted"/>
<evidence type="ECO:0000313" key="3">
    <source>
        <dbReference type="Proteomes" id="UP000689195"/>
    </source>
</evidence>
<dbReference type="AlphaFoldDB" id="A0A8S1XX24"/>
<dbReference type="InterPro" id="IPR002895">
    <property type="entry name" value="Paramecium_SA"/>
</dbReference>
<dbReference type="Proteomes" id="UP000689195">
    <property type="component" value="Unassembled WGS sequence"/>
</dbReference>
<dbReference type="SMART" id="SM00639">
    <property type="entry name" value="PSA"/>
    <property type="match status" value="9"/>
</dbReference>
<sequence length="885" mass="96401">MIKLVFLSIFDQIIIFFITHEECKAHSSLCKSDGQGCILASTSCVAQNGYLAFCQWALDTNNKSTCAKGTLATIDASCTKLTCELNVTATTDSECSSFHLDCLNKGLGCIHKSEVCSSYYSTIELCWKFTSNGVQCFGDFGSVKAACRNRSCTDLATATSDSECVNFLTGCLFNGVGCVSKSAAYSASKGTQSTCSGFKGSNGTKYCWGASTTAPGNCADRKCSDKVGTTDAECQTFLPSIAPATAQLCITDGKTCLDTGKACSFFKGNDKTCLQFTASDGPCKASSVSASPVTCTPRVCYEARNTYTKDDQCSKYDPNCKATCRGCKSSVGCEELTSQTSCTANTSMGRIMQKFTNYIWWINYLKSNNLCEQYIANLKEIGCRAFTCTDYDGSISTLKDCQDKNHMYYQWNWLYNSRTMFIIQIKSVCESANSDELSLRCTWNSTTAACRQRQCADGVFTTDDACNIWFAGCKTSESACFRPNFGCDVFNGNPKICLKNSAGNPCLYFDGVCYDQDNCTDINSSTYTFCQAFSKQCVPTTTTCRAIITLCDKYEDIFSCTIGINNTQCGWLPESTCKEYTACSDAQGATLSACTSWDPTCVSDGTKCIDKGTCSSYLTPSACDNEGTDGLCQWTRTASTTDAECVAYVVKSGVWTTDGAKFFLRATYSSYQSGAACTIGSDEIPCVFDLPVGATTGTKSCRPKECSDIKGTTNDACVGIIPKKLVFLMELFVLNKIYMPIIRIKLSCKVGGSDGKCAFNLAPTATDPNNGPCQLFKSCMQMVINYYWDYYYNQMLTYGLARNCFSFDCTVGDPFTLTAEKCYKTTTLYSYTWNESTNKCVSCKAPTNNNNNITIPNTTYPGTNTYDNGYILDVTIPLAILGIFI</sequence>
<comment type="caution">
    <text evidence="2">The sequence shown here is derived from an EMBL/GenBank/DDBJ whole genome shotgun (WGS) entry which is preliminary data.</text>
</comment>
<protein>
    <submittedName>
        <fullName evidence="2">Uncharacterized protein</fullName>
    </submittedName>
</protein>
<dbReference type="OrthoDB" id="300321at2759"/>
<evidence type="ECO:0000256" key="1">
    <source>
        <dbReference type="SAM" id="SignalP"/>
    </source>
</evidence>
<keyword evidence="3" id="KW-1185">Reference proteome</keyword>
<accession>A0A8S1XX24</accession>